<dbReference type="HAMAP" id="MF_00456">
    <property type="entry name" value="ProB"/>
    <property type="match status" value="1"/>
</dbReference>
<evidence type="ECO:0000256" key="7">
    <source>
        <dbReference type="ARBA" id="ARBA00022840"/>
    </source>
</evidence>
<dbReference type="InterPro" id="IPR001048">
    <property type="entry name" value="Asp/Glu/Uridylate_kinase"/>
</dbReference>
<dbReference type="RefSeq" id="WP_229160840.1">
    <property type="nucleotide sequence ID" value="NZ_JAJEWP010000003.1"/>
</dbReference>
<evidence type="ECO:0000256" key="1">
    <source>
        <dbReference type="ARBA" id="ARBA00022490"/>
    </source>
</evidence>
<dbReference type="InterPro" id="IPR015947">
    <property type="entry name" value="PUA-like_sf"/>
</dbReference>
<evidence type="ECO:0000313" key="11">
    <source>
        <dbReference type="Proteomes" id="UP001520878"/>
    </source>
</evidence>
<organism evidence="10 11">
    <name type="scientific">Fluctibacter halophilus</name>
    <dbReference type="NCBI Taxonomy" id="226011"/>
    <lineage>
        <taxon>Bacteria</taxon>
        <taxon>Pseudomonadati</taxon>
        <taxon>Pseudomonadota</taxon>
        <taxon>Gammaproteobacteria</taxon>
        <taxon>Alteromonadales</taxon>
        <taxon>Alteromonadaceae</taxon>
        <taxon>Fluctibacter</taxon>
    </lineage>
</organism>
<feature type="binding site" evidence="8">
    <location>
        <begin position="170"/>
        <end position="171"/>
    </location>
    <ligand>
        <name>ATP</name>
        <dbReference type="ChEBI" id="CHEBI:30616"/>
    </ligand>
</feature>
<dbReference type="NCBIfam" id="TIGR01027">
    <property type="entry name" value="proB"/>
    <property type="match status" value="1"/>
</dbReference>
<evidence type="ECO:0000256" key="2">
    <source>
        <dbReference type="ARBA" id="ARBA00022605"/>
    </source>
</evidence>
<evidence type="ECO:0000256" key="8">
    <source>
        <dbReference type="HAMAP-Rule" id="MF_00456"/>
    </source>
</evidence>
<dbReference type="GO" id="GO:0004349">
    <property type="term" value="F:glutamate 5-kinase activity"/>
    <property type="evidence" value="ECO:0007669"/>
    <property type="project" value="UniProtKB-EC"/>
</dbReference>
<dbReference type="CDD" id="cd04242">
    <property type="entry name" value="AAK_G5K_ProB"/>
    <property type="match status" value="1"/>
</dbReference>
<dbReference type="InterPro" id="IPR002478">
    <property type="entry name" value="PUA"/>
</dbReference>
<feature type="binding site" evidence="8">
    <location>
        <begin position="212"/>
        <end position="218"/>
    </location>
    <ligand>
        <name>ATP</name>
        <dbReference type="ChEBI" id="CHEBI:30616"/>
    </ligand>
</feature>
<feature type="binding site" evidence="8">
    <location>
        <position position="55"/>
    </location>
    <ligand>
        <name>substrate</name>
    </ligand>
</feature>
<evidence type="ECO:0000256" key="4">
    <source>
        <dbReference type="ARBA" id="ARBA00022679"/>
    </source>
</evidence>
<evidence type="ECO:0000256" key="3">
    <source>
        <dbReference type="ARBA" id="ARBA00022650"/>
    </source>
</evidence>
<dbReference type="InterPro" id="IPR019797">
    <property type="entry name" value="Glutamate_5-kinase_CS"/>
</dbReference>
<comment type="function">
    <text evidence="8">Catalyzes the transfer of a phosphate group to glutamate to form L-glutamate 5-phosphate.</text>
</comment>
<evidence type="ECO:0000256" key="5">
    <source>
        <dbReference type="ARBA" id="ARBA00022741"/>
    </source>
</evidence>
<dbReference type="EMBL" id="JAJEWP010000003">
    <property type="protein sequence ID" value="MCC2616980.1"/>
    <property type="molecule type" value="Genomic_DNA"/>
</dbReference>
<dbReference type="CDD" id="cd21157">
    <property type="entry name" value="PUA_G5K"/>
    <property type="match status" value="1"/>
</dbReference>
<keyword evidence="1 8" id="KW-0963">Cytoplasm</keyword>
<dbReference type="SMART" id="SM00359">
    <property type="entry name" value="PUA"/>
    <property type="match status" value="1"/>
</dbReference>
<dbReference type="EC" id="2.7.2.11" evidence="8"/>
<evidence type="ECO:0000313" key="10">
    <source>
        <dbReference type="EMBL" id="MCC2616980.1"/>
    </source>
</evidence>
<dbReference type="InterPro" id="IPR011529">
    <property type="entry name" value="Glu_5kinase"/>
</dbReference>
<feature type="binding site" evidence="8">
    <location>
        <position position="138"/>
    </location>
    <ligand>
        <name>substrate</name>
    </ligand>
</feature>
<comment type="pathway">
    <text evidence="8">Amino-acid biosynthesis; L-proline biosynthesis; L-glutamate 5-semialdehyde from L-glutamate: step 1/2.</text>
</comment>
<proteinExistence type="inferred from homology"/>
<dbReference type="PROSITE" id="PS00902">
    <property type="entry name" value="GLUTAMATE_5_KINASE"/>
    <property type="match status" value="1"/>
</dbReference>
<keyword evidence="4 8" id="KW-0808">Transferase</keyword>
<keyword evidence="3 8" id="KW-0641">Proline biosynthesis</keyword>
<feature type="binding site" evidence="8">
    <location>
        <position position="150"/>
    </location>
    <ligand>
        <name>substrate</name>
    </ligand>
</feature>
<sequence length="371" mass="39595">MEGATQFKWQRAVVKVGSALVRGDGAADPQHYVARIAGFIEAALAQGKEIILVSSGSVAAGKDHIAVYHQPTIAEKQAMAAIGQMRMMANWQQYFSRPCAQLLLTYGDLHHRTRYVNIKNTLRELLKHSALPIVNENDTVAVNELKVGDNDNLAAYTAMIAQADTLFILSDIDGLFTADPRRDPGATKIPVVETITPDIHRLAGGAGSSVGTGGMQTKLQAAEKCANSGIQTVIVNGRQDSVFEPLLQGVSPGTLFLAQQSGQSARSQWLKHTLKSQGEVLVDEGAADALLRRGASLLPSGIVDVIGQFHSGDAITVRTAQRVIAKGLANYSAADLSQLKGLRTSQIATVLGYTRGDVAIHRDDLILLTGQ</sequence>
<keyword evidence="5 8" id="KW-0547">Nucleotide-binding</keyword>
<comment type="catalytic activity">
    <reaction evidence="8">
        <text>L-glutamate + ATP = L-glutamyl 5-phosphate + ADP</text>
        <dbReference type="Rhea" id="RHEA:14877"/>
        <dbReference type="ChEBI" id="CHEBI:29985"/>
        <dbReference type="ChEBI" id="CHEBI:30616"/>
        <dbReference type="ChEBI" id="CHEBI:58274"/>
        <dbReference type="ChEBI" id="CHEBI:456216"/>
        <dbReference type="EC" id="2.7.2.11"/>
    </reaction>
</comment>
<dbReference type="Gene3D" id="3.40.1160.10">
    <property type="entry name" value="Acetylglutamate kinase-like"/>
    <property type="match status" value="1"/>
</dbReference>
<comment type="caution">
    <text evidence="10">The sequence shown here is derived from an EMBL/GenBank/DDBJ whole genome shotgun (WGS) entry which is preliminary data.</text>
</comment>
<dbReference type="InterPro" id="IPR005715">
    <property type="entry name" value="Glu_5kinase/COase_Synthase"/>
</dbReference>
<name>A0ABS8GAZ2_9ALTE</name>
<keyword evidence="6 8" id="KW-0418">Kinase</keyword>
<protein>
    <recommendedName>
        <fullName evidence="8">Glutamate 5-kinase</fullName>
        <ecNumber evidence="8">2.7.2.11</ecNumber>
    </recommendedName>
    <alternativeName>
        <fullName evidence="8">Gamma-glutamyl kinase</fullName>
        <shortName evidence="8">GK</shortName>
    </alternativeName>
</protein>
<evidence type="ECO:0000259" key="9">
    <source>
        <dbReference type="SMART" id="SM00359"/>
    </source>
</evidence>
<keyword evidence="11" id="KW-1185">Reference proteome</keyword>
<evidence type="ECO:0000256" key="6">
    <source>
        <dbReference type="ARBA" id="ARBA00022777"/>
    </source>
</evidence>
<dbReference type="InterPro" id="IPR001057">
    <property type="entry name" value="Glu/AcGlu_kinase"/>
</dbReference>
<dbReference type="PIRSF" id="PIRSF000729">
    <property type="entry name" value="GK"/>
    <property type="match status" value="1"/>
</dbReference>
<keyword evidence="7 8" id="KW-0067">ATP-binding</keyword>
<dbReference type="InterPro" id="IPR036974">
    <property type="entry name" value="PUA_sf"/>
</dbReference>
<gene>
    <name evidence="8 10" type="primary">proB</name>
    <name evidence="10" type="ORF">LJ739_12075</name>
</gene>
<comment type="subcellular location">
    <subcellularLocation>
        <location evidence="8">Cytoplasm</location>
    </subcellularLocation>
</comment>
<reference evidence="10 11" key="1">
    <citation type="submission" date="2021-10" db="EMBL/GenBank/DDBJ databases">
        <title>Draft genome of Aestuariibacter halophilus JC2043.</title>
        <authorList>
            <person name="Emsley S.A."/>
            <person name="Pfannmuller K.M."/>
            <person name="Ushijima B."/>
            <person name="Saw J.H."/>
            <person name="Videau P."/>
        </authorList>
    </citation>
    <scope>NUCLEOTIDE SEQUENCE [LARGE SCALE GENOMIC DNA]</scope>
    <source>
        <strain evidence="10 11">JC2043</strain>
    </source>
</reference>
<dbReference type="Pfam" id="PF00696">
    <property type="entry name" value="AA_kinase"/>
    <property type="match status" value="1"/>
</dbReference>
<comment type="similarity">
    <text evidence="8">Belongs to the glutamate 5-kinase family.</text>
</comment>
<dbReference type="InterPro" id="IPR041739">
    <property type="entry name" value="G5K_ProB"/>
</dbReference>
<dbReference type="PRINTS" id="PR00474">
    <property type="entry name" value="GLU5KINASE"/>
</dbReference>
<feature type="binding site" evidence="8">
    <location>
        <position position="15"/>
    </location>
    <ligand>
        <name>ATP</name>
        <dbReference type="ChEBI" id="CHEBI:30616"/>
    </ligand>
</feature>
<dbReference type="Pfam" id="PF01472">
    <property type="entry name" value="PUA"/>
    <property type="match status" value="1"/>
</dbReference>
<dbReference type="SUPFAM" id="SSF53633">
    <property type="entry name" value="Carbamate kinase-like"/>
    <property type="match status" value="1"/>
</dbReference>
<dbReference type="PANTHER" id="PTHR43654:SF1">
    <property type="entry name" value="ISOPENTENYL PHOSPHATE KINASE"/>
    <property type="match status" value="1"/>
</dbReference>
<dbReference type="Proteomes" id="UP001520878">
    <property type="component" value="Unassembled WGS sequence"/>
</dbReference>
<dbReference type="PANTHER" id="PTHR43654">
    <property type="entry name" value="GLUTAMATE 5-KINASE"/>
    <property type="match status" value="1"/>
</dbReference>
<dbReference type="Gene3D" id="2.30.130.10">
    <property type="entry name" value="PUA domain"/>
    <property type="match status" value="1"/>
</dbReference>
<dbReference type="InterPro" id="IPR036393">
    <property type="entry name" value="AceGlu_kinase-like_sf"/>
</dbReference>
<feature type="domain" description="PUA" evidence="9">
    <location>
        <begin position="278"/>
        <end position="360"/>
    </location>
</feature>
<dbReference type="PROSITE" id="PS50890">
    <property type="entry name" value="PUA"/>
    <property type="match status" value="1"/>
</dbReference>
<keyword evidence="2 8" id="KW-0028">Amino-acid biosynthesis</keyword>
<dbReference type="SUPFAM" id="SSF88697">
    <property type="entry name" value="PUA domain-like"/>
    <property type="match status" value="1"/>
</dbReference>
<accession>A0ABS8GAZ2</accession>